<evidence type="ECO:0000256" key="1">
    <source>
        <dbReference type="SAM" id="MobiDB-lite"/>
    </source>
</evidence>
<name>A0AA38RVM0_9PEZI</name>
<comment type="caution">
    <text evidence="2">The sequence shown here is derived from an EMBL/GenBank/DDBJ whole genome shotgun (WGS) entry which is preliminary data.</text>
</comment>
<organism evidence="2 3">
    <name type="scientific">Coniochaeta hoffmannii</name>
    <dbReference type="NCBI Taxonomy" id="91930"/>
    <lineage>
        <taxon>Eukaryota</taxon>
        <taxon>Fungi</taxon>
        <taxon>Dikarya</taxon>
        <taxon>Ascomycota</taxon>
        <taxon>Pezizomycotina</taxon>
        <taxon>Sordariomycetes</taxon>
        <taxon>Sordariomycetidae</taxon>
        <taxon>Coniochaetales</taxon>
        <taxon>Coniochaetaceae</taxon>
        <taxon>Coniochaeta</taxon>
    </lineage>
</organism>
<keyword evidence="3" id="KW-1185">Reference proteome</keyword>
<sequence>MSTPLPVPSKVAVTAIRGLIVGTTCSLALITEDRRRRIKNAHNAIRNAERIRSAKNYHAGGASLALAIEEDAALFDPSYVPPTAATDRWNIGRARSIPRERQLPHAINPASTERQPETADTFGRRQDSFVGQHSEDARGDRAPVTQKPARARIKEATVPPPIRLHAEQNKTSVLDAAGKKLKTSTTSGRSPFAFPRTDEIRTMIKQATSSKSRELLDQAHSLVVQALTAEHKGVPLDNPMIDVCALLCRTCQDMGNFDAAREVLELVLERGPVSEAAYYSFQPLELLDEIVGKLDVLAEDGRVPRSSLSAAVDLYCYRFPAEPQMRTEHGFNIGKRLTEMSFDASSLAQIETLYWRCISHHRDDIRFTEWYITQLHEKGEHKLAIKFFCLTYAKMSPTFASIEEVGTAVVESVVKAQGYKASKVLQTLAQHCSGEWNAGELHSTWVMKLLDAHWTWKHDLDETAALFTSLKQRGLKNVVRHPDGVWRVMIEIAYKAGRPDVADSYFKEAIAEKDVFETDYLTVMLLATLKAKAGDWAGVYQAIGGLGPKVFQDAYMGERVSRRLVPILKLYADNHTIAETDALVRRFITELRVPICQHLVTFMANEYGSVRDLTSLLAWLEYCAAQGFKVNATFTNAVLSSCRHTWKFCYKDLRNLYLKLKAAGEEYTDDYTERMMADAALSLASPKKEWRGHLRNLIGSTRIKTAKSVVMAGKACSADDIVLRMKEEIVLRRQQNAIKIYCRAVRQGFELPVPALHLAIKAALVTQDGGLETAWDLIRKAEKRGVDISSCTVRIIKAQLDRIDPALENEQKYQAIMRILDEAKQSGLCGDGFSDVVLNQAAHMCLKANNAGAAIKIAMTAAQAHEVGGKPSPCYNVYNFAVLLQAWTVRRDVRMLRHVVARAKAQLYWTDMFCLKALKNAGRTARGHRFPDGEVVALLDEAVEHCVRARDELRDEGLQLQSGALEIMRAAAEAQKKGGAFEDVLLAQRQDAQEMSASEEAKGMGADAVEELLMAKRHDTKGNMSLSSAKRRGARLKEEMERGREDDGLEGWDHLDKAFPSEEHAFD</sequence>
<feature type="region of interest" description="Disordered" evidence="1">
    <location>
        <begin position="1020"/>
        <end position="1067"/>
    </location>
</feature>
<feature type="compositionally biased region" description="Basic and acidic residues" evidence="1">
    <location>
        <begin position="1035"/>
        <end position="1067"/>
    </location>
</feature>
<reference evidence="2" key="1">
    <citation type="submission" date="2022-07" db="EMBL/GenBank/DDBJ databases">
        <title>Fungi with potential for degradation of polypropylene.</title>
        <authorList>
            <person name="Gostincar C."/>
        </authorList>
    </citation>
    <scope>NUCLEOTIDE SEQUENCE</scope>
    <source>
        <strain evidence="2">EXF-13287</strain>
    </source>
</reference>
<accession>A0AA38RVM0</accession>
<dbReference type="Proteomes" id="UP001174691">
    <property type="component" value="Unassembled WGS sequence"/>
</dbReference>
<gene>
    <name evidence="2" type="ORF">NKR19_g3641</name>
</gene>
<evidence type="ECO:0000313" key="3">
    <source>
        <dbReference type="Proteomes" id="UP001174691"/>
    </source>
</evidence>
<proteinExistence type="predicted"/>
<evidence type="ECO:0000313" key="2">
    <source>
        <dbReference type="EMBL" id="KAJ9158119.1"/>
    </source>
</evidence>
<protein>
    <submittedName>
        <fullName evidence="2">Ribonuclease T2</fullName>
    </submittedName>
</protein>
<dbReference type="EMBL" id="JANBVN010000041">
    <property type="protein sequence ID" value="KAJ9158119.1"/>
    <property type="molecule type" value="Genomic_DNA"/>
</dbReference>
<feature type="region of interest" description="Disordered" evidence="1">
    <location>
        <begin position="129"/>
        <end position="148"/>
    </location>
</feature>
<feature type="compositionally biased region" description="Basic and acidic residues" evidence="1">
    <location>
        <begin position="129"/>
        <end position="141"/>
    </location>
</feature>
<dbReference type="AlphaFoldDB" id="A0AA38RVM0"/>